<dbReference type="RefSeq" id="WP_386676924.1">
    <property type="nucleotide sequence ID" value="NZ_JBHLTG010000016.1"/>
</dbReference>
<dbReference type="SUPFAM" id="SSF51679">
    <property type="entry name" value="Bacterial luciferase-like"/>
    <property type="match status" value="1"/>
</dbReference>
<sequence length="325" mass="34569">MDTTSPDDLPPDARVGVLLPRDLPAREVIPYARRADELGFSELWTVEDLGFRGGIAQASAVLAATARIRVGIGILPAASRNVAFAAMELATLAELFPGRVDAGVGHGMPAWMRSVGAWPASPLGLLTEYATALRSLLRGETVTSDGRYVRLDGVRLDAAPEVMPGILFGVRAPKSVALSGRLADGTILAEPVTPEYTAEVLAQIGAPSHRVVGYNIASVDVDESRALERARPGLEWVGDPEWAPHIAPLPFADAFAALRQECGSRSEFIRRLPDEWVRRLAVAGTPASARERLAALHRSGITDSVLLPVGSDPMRELGSLAALIP</sequence>
<dbReference type="Pfam" id="PF00296">
    <property type="entry name" value="Bac_luciferase"/>
    <property type="match status" value="1"/>
</dbReference>
<dbReference type="Gene3D" id="3.20.20.30">
    <property type="entry name" value="Luciferase-like domain"/>
    <property type="match status" value="1"/>
</dbReference>
<gene>
    <name evidence="3" type="ORF">ACFFGH_33045</name>
</gene>
<evidence type="ECO:0000313" key="4">
    <source>
        <dbReference type="Proteomes" id="UP001589896"/>
    </source>
</evidence>
<evidence type="ECO:0000313" key="3">
    <source>
        <dbReference type="EMBL" id="MFC0682683.1"/>
    </source>
</evidence>
<evidence type="ECO:0000256" key="1">
    <source>
        <dbReference type="ARBA" id="ARBA00023002"/>
    </source>
</evidence>
<accession>A0ABV6S0D1</accession>
<reference evidence="3 4" key="1">
    <citation type="submission" date="2024-09" db="EMBL/GenBank/DDBJ databases">
        <authorList>
            <person name="Sun Q."/>
            <person name="Mori K."/>
        </authorList>
    </citation>
    <scope>NUCLEOTIDE SEQUENCE [LARGE SCALE GENOMIC DNA]</scope>
    <source>
        <strain evidence="3 4">KCTC 23076</strain>
    </source>
</reference>
<dbReference type="InterPro" id="IPR036661">
    <property type="entry name" value="Luciferase-like_sf"/>
</dbReference>
<dbReference type="InterPro" id="IPR050564">
    <property type="entry name" value="F420-G6PD/mer"/>
</dbReference>
<dbReference type="CDD" id="cd01097">
    <property type="entry name" value="Tetrahydromethanopterin_reductase"/>
    <property type="match status" value="1"/>
</dbReference>
<organism evidence="3 4">
    <name type="scientific">Lysobacter korlensis</name>
    <dbReference type="NCBI Taxonomy" id="553636"/>
    <lineage>
        <taxon>Bacteria</taxon>
        <taxon>Pseudomonadati</taxon>
        <taxon>Pseudomonadota</taxon>
        <taxon>Gammaproteobacteria</taxon>
        <taxon>Lysobacterales</taxon>
        <taxon>Lysobacteraceae</taxon>
        <taxon>Lysobacter</taxon>
    </lineage>
</organism>
<keyword evidence="1" id="KW-0560">Oxidoreductase</keyword>
<feature type="domain" description="Luciferase-like" evidence="2">
    <location>
        <begin position="24"/>
        <end position="302"/>
    </location>
</feature>
<protein>
    <submittedName>
        <fullName evidence="3">LLM class flavin-dependent oxidoreductase</fullName>
    </submittedName>
</protein>
<proteinExistence type="predicted"/>
<dbReference type="Proteomes" id="UP001589896">
    <property type="component" value="Unassembled WGS sequence"/>
</dbReference>
<keyword evidence="4" id="KW-1185">Reference proteome</keyword>
<dbReference type="PANTHER" id="PTHR43244">
    <property type="match status" value="1"/>
</dbReference>
<comment type="caution">
    <text evidence="3">The sequence shown here is derived from an EMBL/GenBank/DDBJ whole genome shotgun (WGS) entry which is preliminary data.</text>
</comment>
<name>A0ABV6S0D1_9GAMM</name>
<dbReference type="InterPro" id="IPR011251">
    <property type="entry name" value="Luciferase-like_dom"/>
</dbReference>
<dbReference type="PANTHER" id="PTHR43244:SF1">
    <property type="entry name" value="5,10-METHYLENETETRAHYDROMETHANOPTERIN REDUCTASE"/>
    <property type="match status" value="1"/>
</dbReference>
<evidence type="ECO:0000259" key="2">
    <source>
        <dbReference type="Pfam" id="PF00296"/>
    </source>
</evidence>
<dbReference type="EMBL" id="JBHLTG010000016">
    <property type="protein sequence ID" value="MFC0682683.1"/>
    <property type="molecule type" value="Genomic_DNA"/>
</dbReference>